<protein>
    <submittedName>
        <fullName evidence="1">Uncharacterized protein</fullName>
    </submittedName>
</protein>
<name>A0ABR7YFF2_9SPHI</name>
<evidence type="ECO:0000313" key="2">
    <source>
        <dbReference type="Proteomes" id="UP000651271"/>
    </source>
</evidence>
<keyword evidence="2" id="KW-1185">Reference proteome</keyword>
<dbReference type="EMBL" id="JACOIJ010000019">
    <property type="protein sequence ID" value="MBD1430045.1"/>
    <property type="molecule type" value="Genomic_DNA"/>
</dbReference>
<dbReference type="RefSeq" id="WP_190302337.1">
    <property type="nucleotide sequence ID" value="NZ_JACOIJ010000019.1"/>
</dbReference>
<accession>A0ABR7YFF2</accession>
<organism evidence="1 2">
    <name type="scientific">Sphingobacterium litopenaei</name>
    <dbReference type="NCBI Taxonomy" id="2763500"/>
    <lineage>
        <taxon>Bacteria</taxon>
        <taxon>Pseudomonadati</taxon>
        <taxon>Bacteroidota</taxon>
        <taxon>Sphingobacteriia</taxon>
        <taxon>Sphingobacteriales</taxon>
        <taxon>Sphingobacteriaceae</taxon>
        <taxon>Sphingobacterium</taxon>
    </lineage>
</organism>
<gene>
    <name evidence="1" type="ORF">H8B04_10795</name>
</gene>
<proteinExistence type="predicted"/>
<dbReference type="Proteomes" id="UP000651271">
    <property type="component" value="Unassembled WGS sequence"/>
</dbReference>
<sequence length="261" mass="30382">MQIWQDSLFQLGQKVFSNTSEAERIESNFLFVKTLVSALKEPNSYYFDFEKLNVISCLRSPDNNFRIFSWNVPLHDGSYLFYGSMQLKSGDLKLIPLLDKTFEIKDVNKESLESSMWYGAQYYEIIPFTKNQYLLLGWKGHQSEYTHKVIEVLNILPNNIIQFGAPVFSEDKSIFRKIFSYDRNATMFVKYNKTKNRIEFDNLVAIDSSKGKNYKKLVPDLSHNGYEIRNGKLYFVENIEVLNPDGFELPNADSKTKVSGF</sequence>
<reference evidence="1 2" key="1">
    <citation type="submission" date="2020-08" db="EMBL/GenBank/DDBJ databases">
        <title>Sphingobacterium sp. DN04309 isolated from aquaculture water.</title>
        <authorList>
            <person name="Zhang M."/>
        </authorList>
    </citation>
    <scope>NUCLEOTIDE SEQUENCE [LARGE SCALE GENOMIC DNA]</scope>
    <source>
        <strain evidence="1 2">DN04309</strain>
    </source>
</reference>
<evidence type="ECO:0000313" key="1">
    <source>
        <dbReference type="EMBL" id="MBD1430045.1"/>
    </source>
</evidence>
<comment type="caution">
    <text evidence="1">The sequence shown here is derived from an EMBL/GenBank/DDBJ whole genome shotgun (WGS) entry which is preliminary data.</text>
</comment>